<dbReference type="OrthoDB" id="637682at2759"/>
<dbReference type="AlphaFoldDB" id="A0A8J4RLA7"/>
<dbReference type="PANTHER" id="PTHR13068:SF166">
    <property type="entry name" value="TRANSCRIPTION TERMINATION FACTOR MTERF15, MITOCHONDRIAL-LIKE"/>
    <property type="match status" value="1"/>
</dbReference>
<evidence type="ECO:0000313" key="6">
    <source>
        <dbReference type="Proteomes" id="UP000737018"/>
    </source>
</evidence>
<name>A0A8J4RLA7_9ROSI</name>
<sequence>MFNGMAYMSKSIKAVPFADEDREISLFFEIMDSSQSSVLDNELSVVIVDQQEEDQVEPTHGSPSRSNTPSRHDKQNVEPRAFMVNLVSFREIVEEVKEMGFNPSRLEFALAVFVLRAMSKSTWEREVDVYKKWGLFENDIFLAFRRHPWCMMASEEKIMRLVDLLVNKMGMDSSLFIKRPGLVSLSLEKRLIPRGFLFQGFLSKGLVKKDFNIYPLFECPERTFVHKYIMPHKEEASELLKLYKEKMDSSKMRRE</sequence>
<keyword evidence="3" id="KW-0809">Transit peptide</keyword>
<dbReference type="SMART" id="SM00733">
    <property type="entry name" value="Mterf"/>
    <property type="match status" value="2"/>
</dbReference>
<accession>A0A8J4RLA7</accession>
<dbReference type="GO" id="GO:0003676">
    <property type="term" value="F:nucleic acid binding"/>
    <property type="evidence" value="ECO:0007669"/>
    <property type="project" value="InterPro"/>
</dbReference>
<evidence type="ECO:0000256" key="2">
    <source>
        <dbReference type="ARBA" id="ARBA00022472"/>
    </source>
</evidence>
<comment type="similarity">
    <text evidence="1">Belongs to the mTERF family.</text>
</comment>
<gene>
    <name evidence="5" type="ORF">CMV_007751</name>
</gene>
<dbReference type="EMBL" id="JRKL02000782">
    <property type="protein sequence ID" value="KAF3968345.1"/>
    <property type="molecule type" value="Genomic_DNA"/>
</dbReference>
<dbReference type="Pfam" id="PF02536">
    <property type="entry name" value="mTERF"/>
    <property type="match status" value="1"/>
</dbReference>
<evidence type="ECO:0000256" key="1">
    <source>
        <dbReference type="ARBA" id="ARBA00007692"/>
    </source>
</evidence>
<organism evidence="5 6">
    <name type="scientific">Castanea mollissima</name>
    <name type="common">Chinese chestnut</name>
    <dbReference type="NCBI Taxonomy" id="60419"/>
    <lineage>
        <taxon>Eukaryota</taxon>
        <taxon>Viridiplantae</taxon>
        <taxon>Streptophyta</taxon>
        <taxon>Embryophyta</taxon>
        <taxon>Tracheophyta</taxon>
        <taxon>Spermatophyta</taxon>
        <taxon>Magnoliopsida</taxon>
        <taxon>eudicotyledons</taxon>
        <taxon>Gunneridae</taxon>
        <taxon>Pentapetalae</taxon>
        <taxon>rosids</taxon>
        <taxon>fabids</taxon>
        <taxon>Fagales</taxon>
        <taxon>Fagaceae</taxon>
        <taxon>Castanea</taxon>
    </lineage>
</organism>
<evidence type="ECO:0000256" key="3">
    <source>
        <dbReference type="ARBA" id="ARBA00022946"/>
    </source>
</evidence>
<keyword evidence="2" id="KW-0805">Transcription regulation</keyword>
<comment type="caution">
    <text evidence="5">The sequence shown here is derived from an EMBL/GenBank/DDBJ whole genome shotgun (WGS) entry which is preliminary data.</text>
</comment>
<dbReference type="Gene3D" id="1.25.70.10">
    <property type="entry name" value="Transcription termination factor 3, mitochondrial"/>
    <property type="match status" value="1"/>
</dbReference>
<reference evidence="5" key="1">
    <citation type="submission" date="2020-03" db="EMBL/GenBank/DDBJ databases">
        <title>Castanea mollissima Vanexum genome sequencing.</title>
        <authorList>
            <person name="Staton M."/>
        </authorList>
    </citation>
    <scope>NUCLEOTIDE SEQUENCE</scope>
    <source>
        <tissue evidence="5">Leaf</tissue>
    </source>
</reference>
<dbReference type="Proteomes" id="UP000737018">
    <property type="component" value="Unassembled WGS sequence"/>
</dbReference>
<keyword evidence="6" id="KW-1185">Reference proteome</keyword>
<dbReference type="InterPro" id="IPR003690">
    <property type="entry name" value="MTERF"/>
</dbReference>
<evidence type="ECO:0000256" key="4">
    <source>
        <dbReference type="SAM" id="MobiDB-lite"/>
    </source>
</evidence>
<protein>
    <submittedName>
        <fullName evidence="5">Uncharacterized protein</fullName>
    </submittedName>
</protein>
<keyword evidence="2" id="KW-0804">Transcription</keyword>
<proteinExistence type="inferred from homology"/>
<feature type="region of interest" description="Disordered" evidence="4">
    <location>
        <begin position="52"/>
        <end position="74"/>
    </location>
</feature>
<dbReference type="GO" id="GO:0006353">
    <property type="term" value="P:DNA-templated transcription termination"/>
    <property type="evidence" value="ECO:0007669"/>
    <property type="project" value="UniProtKB-KW"/>
</dbReference>
<evidence type="ECO:0000313" key="5">
    <source>
        <dbReference type="EMBL" id="KAF3968345.1"/>
    </source>
</evidence>
<dbReference type="InterPro" id="IPR038538">
    <property type="entry name" value="MTERF_sf"/>
</dbReference>
<dbReference type="PANTHER" id="PTHR13068">
    <property type="entry name" value="CGI-12 PROTEIN-RELATED"/>
    <property type="match status" value="1"/>
</dbReference>
<keyword evidence="2" id="KW-0806">Transcription termination</keyword>